<dbReference type="AlphaFoldDB" id="A0A3E3DV05"/>
<evidence type="ECO:0000256" key="1">
    <source>
        <dbReference type="SAM" id="Coils"/>
    </source>
</evidence>
<feature type="coiled-coil region" evidence="1">
    <location>
        <begin position="18"/>
        <end position="80"/>
    </location>
</feature>
<evidence type="ECO:0000256" key="2">
    <source>
        <dbReference type="SAM" id="MobiDB-lite"/>
    </source>
</evidence>
<dbReference type="RefSeq" id="WP_117532852.1">
    <property type="nucleotide sequence ID" value="NZ_QUSM01000009.1"/>
</dbReference>
<feature type="region of interest" description="Disordered" evidence="2">
    <location>
        <begin position="136"/>
        <end position="155"/>
    </location>
</feature>
<reference evidence="3 4" key="1">
    <citation type="submission" date="2018-08" db="EMBL/GenBank/DDBJ databases">
        <title>A genome reference for cultivated species of the human gut microbiota.</title>
        <authorList>
            <person name="Zou Y."/>
            <person name="Xue W."/>
            <person name="Luo G."/>
        </authorList>
    </citation>
    <scope>NUCLEOTIDE SEQUENCE [LARGE SCALE GENOMIC DNA]</scope>
    <source>
        <strain evidence="3 4">AM25-6</strain>
    </source>
</reference>
<dbReference type="EMBL" id="QUSM01000009">
    <property type="protein sequence ID" value="RGD72916.1"/>
    <property type="molecule type" value="Genomic_DNA"/>
</dbReference>
<dbReference type="Proteomes" id="UP000261212">
    <property type="component" value="Unassembled WGS sequence"/>
</dbReference>
<accession>A0A3E3DV05</accession>
<protein>
    <submittedName>
        <fullName evidence="3">DUF4355 domain-containing protein</fullName>
    </submittedName>
</protein>
<keyword evidence="1" id="KW-0175">Coiled coil</keyword>
<dbReference type="Pfam" id="PF14265">
    <property type="entry name" value="DUF4355"/>
    <property type="match status" value="1"/>
</dbReference>
<name>A0A3E3DV05_9FIRM</name>
<dbReference type="InterPro" id="IPR025580">
    <property type="entry name" value="Gp46"/>
</dbReference>
<proteinExistence type="predicted"/>
<sequence length="155" mass="17913">MSEFKIIETQEQLDKVISERLERQESTLEKKYKEKYADYEQIKLENADLKIKVENAEKAKAENDTTLSELQAKVQKYESDSVKTRIAREFNLPYEFVDRLKGDDEETIKKDAESLSKIISANKKFEVPLKSTEEEIGSGTESALKKTLNKLKGEE</sequence>
<evidence type="ECO:0000313" key="4">
    <source>
        <dbReference type="Proteomes" id="UP000261212"/>
    </source>
</evidence>
<comment type="caution">
    <text evidence="3">The sequence shown here is derived from an EMBL/GenBank/DDBJ whole genome shotgun (WGS) entry which is preliminary data.</text>
</comment>
<organism evidence="3 4">
    <name type="scientific">Anaerofustis stercorihominis</name>
    <dbReference type="NCBI Taxonomy" id="214853"/>
    <lineage>
        <taxon>Bacteria</taxon>
        <taxon>Bacillati</taxon>
        <taxon>Bacillota</taxon>
        <taxon>Clostridia</taxon>
        <taxon>Eubacteriales</taxon>
        <taxon>Eubacteriaceae</taxon>
        <taxon>Anaerofustis</taxon>
    </lineage>
</organism>
<evidence type="ECO:0000313" key="3">
    <source>
        <dbReference type="EMBL" id="RGD72916.1"/>
    </source>
</evidence>
<gene>
    <name evidence="3" type="ORF">DW687_11780</name>
</gene>